<name>A0ABN7NWF4_TIMPD</name>
<gene>
    <name evidence="3" type="ORF">TPAB3V08_LOCUS6128</name>
</gene>
<evidence type="ECO:0000313" key="4">
    <source>
        <dbReference type="Proteomes" id="UP001153148"/>
    </source>
</evidence>
<dbReference type="Gene3D" id="3.40.50.300">
    <property type="entry name" value="P-loop containing nucleotide triphosphate hydrolases"/>
    <property type="match status" value="1"/>
</dbReference>
<dbReference type="EMBL" id="CAJPIN010008846">
    <property type="protein sequence ID" value="CAG2059162.1"/>
    <property type="molecule type" value="Genomic_DNA"/>
</dbReference>
<evidence type="ECO:0000313" key="3">
    <source>
        <dbReference type="EMBL" id="CAG2059162.1"/>
    </source>
</evidence>
<dbReference type="InterPro" id="IPR001650">
    <property type="entry name" value="Helicase_C-like"/>
</dbReference>
<dbReference type="PANTHER" id="PTHR14950:SF37">
    <property type="entry name" value="ENDORIBONUCLEASE DICER"/>
    <property type="match status" value="1"/>
</dbReference>
<keyword evidence="4" id="KW-1185">Reference proteome</keyword>
<dbReference type="SMART" id="SM00490">
    <property type="entry name" value="HELICc"/>
    <property type="match status" value="1"/>
</dbReference>
<evidence type="ECO:0000256" key="1">
    <source>
        <dbReference type="ARBA" id="ARBA00022801"/>
    </source>
</evidence>
<sequence length="175" mass="19777">TLANDCPQFDFIRPDFIVGSANNPLADNREALLERKLNSDVLKRFNSNDTNLLVSTSVLEEGIDISQCNLVVKFDEPKEYRSYIQSKGRARSGNSIYAVMVNSTQYSTFRVKFATYQKTEKTLHRLLVGRTEERTEPAEEDIALELYDQELPPFCPSGPDGPKVTLAMAIPLIER</sequence>
<organism evidence="3 4">
    <name type="scientific">Timema podura</name>
    <name type="common">Walking stick</name>
    <dbReference type="NCBI Taxonomy" id="61482"/>
    <lineage>
        <taxon>Eukaryota</taxon>
        <taxon>Metazoa</taxon>
        <taxon>Ecdysozoa</taxon>
        <taxon>Arthropoda</taxon>
        <taxon>Hexapoda</taxon>
        <taxon>Insecta</taxon>
        <taxon>Pterygota</taxon>
        <taxon>Neoptera</taxon>
        <taxon>Polyneoptera</taxon>
        <taxon>Phasmatodea</taxon>
        <taxon>Timematodea</taxon>
        <taxon>Timematoidea</taxon>
        <taxon>Timematidae</taxon>
        <taxon>Timema</taxon>
    </lineage>
</organism>
<reference evidence="3" key="1">
    <citation type="submission" date="2021-03" db="EMBL/GenBank/DDBJ databases">
        <authorList>
            <person name="Tran Van P."/>
        </authorList>
    </citation>
    <scope>NUCLEOTIDE SEQUENCE</scope>
</reference>
<comment type="caution">
    <text evidence="3">The sequence shown here is derived from an EMBL/GenBank/DDBJ whole genome shotgun (WGS) entry which is preliminary data.</text>
</comment>
<accession>A0ABN7NWF4</accession>
<feature type="non-terminal residue" evidence="3">
    <location>
        <position position="1"/>
    </location>
</feature>
<keyword evidence="1" id="KW-0378">Hydrolase</keyword>
<dbReference type="SUPFAM" id="SSF52540">
    <property type="entry name" value="P-loop containing nucleoside triphosphate hydrolases"/>
    <property type="match status" value="1"/>
</dbReference>
<protein>
    <recommendedName>
        <fullName evidence="2">Helicase C-terminal domain-containing protein</fullName>
    </recommendedName>
</protein>
<dbReference type="Proteomes" id="UP001153148">
    <property type="component" value="Unassembled WGS sequence"/>
</dbReference>
<feature type="domain" description="Helicase C-terminal" evidence="2">
    <location>
        <begin position="1"/>
        <end position="143"/>
    </location>
</feature>
<dbReference type="Pfam" id="PF00271">
    <property type="entry name" value="Helicase_C"/>
    <property type="match status" value="1"/>
</dbReference>
<proteinExistence type="predicted"/>
<dbReference type="InterPro" id="IPR027417">
    <property type="entry name" value="P-loop_NTPase"/>
</dbReference>
<dbReference type="PROSITE" id="PS51194">
    <property type="entry name" value="HELICASE_CTER"/>
    <property type="match status" value="1"/>
</dbReference>
<dbReference type="PANTHER" id="PTHR14950">
    <property type="entry name" value="DICER-RELATED"/>
    <property type="match status" value="1"/>
</dbReference>
<evidence type="ECO:0000259" key="2">
    <source>
        <dbReference type="PROSITE" id="PS51194"/>
    </source>
</evidence>